<reference evidence="3" key="2">
    <citation type="submission" date="2020-09" db="EMBL/GenBank/DDBJ databases">
        <authorList>
            <person name="Sun Q."/>
            <person name="Kim S."/>
        </authorList>
    </citation>
    <scope>NUCLEOTIDE SEQUENCE</scope>
    <source>
        <strain evidence="3">KCTC 42590</strain>
    </source>
</reference>
<keyword evidence="2" id="KW-0732">Signal</keyword>
<evidence type="ECO:0000313" key="3">
    <source>
        <dbReference type="EMBL" id="GHF10337.1"/>
    </source>
</evidence>
<evidence type="ECO:0000313" key="4">
    <source>
        <dbReference type="Proteomes" id="UP000630923"/>
    </source>
</evidence>
<comment type="caution">
    <text evidence="3">The sequence shown here is derived from an EMBL/GenBank/DDBJ whole genome shotgun (WGS) entry which is preliminary data.</text>
</comment>
<evidence type="ECO:0000256" key="1">
    <source>
        <dbReference type="SAM" id="Coils"/>
    </source>
</evidence>
<dbReference type="RefSeq" id="WP_191249516.1">
    <property type="nucleotide sequence ID" value="NZ_BNCI01000001.1"/>
</dbReference>
<keyword evidence="4" id="KW-1185">Reference proteome</keyword>
<keyword evidence="1" id="KW-0175">Coiled coil</keyword>
<feature type="chain" id="PRO_5037656357" evidence="2">
    <location>
        <begin position="24"/>
        <end position="199"/>
    </location>
</feature>
<proteinExistence type="predicted"/>
<dbReference type="EMBL" id="BNCI01000001">
    <property type="protein sequence ID" value="GHF10337.1"/>
    <property type="molecule type" value="Genomic_DNA"/>
</dbReference>
<sequence>MQILSRCTIINMTACLATVFAVSATGNTQDNAAPNLKAFEMCVSVESDLERLACFDAAAKTFDFKKTQKVLDNSAHIQKEAERLRAEAKAARDAEQRLKAEAEAKAKALEAQKKEEFGRADAEVRTVDLIEDEILRIHKPKVGGIVLMLKNSQVWQQVDGNRPGRIVPGMKVKIKKTRMGGYLMTIELSGKVIRVKRII</sequence>
<feature type="signal peptide" evidence="2">
    <location>
        <begin position="1"/>
        <end position="23"/>
    </location>
</feature>
<dbReference type="Proteomes" id="UP000630923">
    <property type="component" value="Unassembled WGS sequence"/>
</dbReference>
<feature type="coiled-coil region" evidence="1">
    <location>
        <begin position="74"/>
        <end position="119"/>
    </location>
</feature>
<evidence type="ECO:0000256" key="2">
    <source>
        <dbReference type="SAM" id="SignalP"/>
    </source>
</evidence>
<protein>
    <submittedName>
        <fullName evidence="3">Uncharacterized protein</fullName>
    </submittedName>
</protein>
<gene>
    <name evidence="3" type="ORF">GCM10017044_00020</name>
</gene>
<reference evidence="3" key="1">
    <citation type="journal article" date="2014" name="Int. J. Syst. Evol. Microbiol.">
        <title>Complete genome sequence of Corynebacterium casei LMG S-19264T (=DSM 44701T), isolated from a smear-ripened cheese.</title>
        <authorList>
            <consortium name="US DOE Joint Genome Institute (JGI-PGF)"/>
            <person name="Walter F."/>
            <person name="Albersmeier A."/>
            <person name="Kalinowski J."/>
            <person name="Ruckert C."/>
        </authorList>
    </citation>
    <scope>NUCLEOTIDE SEQUENCE</scope>
    <source>
        <strain evidence="3">KCTC 42590</strain>
    </source>
</reference>
<organism evidence="3 4">
    <name type="scientific">Kordiimonas sediminis</name>
    <dbReference type="NCBI Taxonomy" id="1735581"/>
    <lineage>
        <taxon>Bacteria</taxon>
        <taxon>Pseudomonadati</taxon>
        <taxon>Pseudomonadota</taxon>
        <taxon>Alphaproteobacteria</taxon>
        <taxon>Kordiimonadales</taxon>
        <taxon>Kordiimonadaceae</taxon>
        <taxon>Kordiimonas</taxon>
    </lineage>
</organism>
<dbReference type="AlphaFoldDB" id="A0A919AIT0"/>
<accession>A0A919AIT0</accession>
<name>A0A919AIT0_9PROT</name>